<feature type="region of interest" description="Disordered" evidence="1">
    <location>
        <begin position="147"/>
        <end position="176"/>
    </location>
</feature>
<feature type="transmembrane region" description="Helical" evidence="2">
    <location>
        <begin position="220"/>
        <end position="241"/>
    </location>
</feature>
<dbReference type="Proteomes" id="UP000601435">
    <property type="component" value="Unassembled WGS sequence"/>
</dbReference>
<feature type="transmembrane region" description="Helical" evidence="2">
    <location>
        <begin position="69"/>
        <end position="94"/>
    </location>
</feature>
<dbReference type="OrthoDB" id="435597at2759"/>
<keyword evidence="4" id="KW-1185">Reference proteome</keyword>
<accession>A0A812WPS0</accession>
<dbReference type="AlphaFoldDB" id="A0A812WPS0"/>
<evidence type="ECO:0000313" key="4">
    <source>
        <dbReference type="Proteomes" id="UP000601435"/>
    </source>
</evidence>
<dbReference type="EMBL" id="CAJNJA010033675">
    <property type="protein sequence ID" value="CAE7682380.1"/>
    <property type="molecule type" value="Genomic_DNA"/>
</dbReference>
<keyword evidence="2" id="KW-0472">Membrane</keyword>
<keyword evidence="2" id="KW-1133">Transmembrane helix</keyword>
<proteinExistence type="predicted"/>
<organism evidence="3 4">
    <name type="scientific">Symbiodinium necroappetens</name>
    <dbReference type="NCBI Taxonomy" id="1628268"/>
    <lineage>
        <taxon>Eukaryota</taxon>
        <taxon>Sar</taxon>
        <taxon>Alveolata</taxon>
        <taxon>Dinophyceae</taxon>
        <taxon>Suessiales</taxon>
        <taxon>Symbiodiniaceae</taxon>
        <taxon>Symbiodinium</taxon>
    </lineage>
</organism>
<evidence type="ECO:0000256" key="2">
    <source>
        <dbReference type="SAM" id="Phobius"/>
    </source>
</evidence>
<gene>
    <name evidence="3" type="ORF">SNEC2469_LOCUS19628</name>
</gene>
<evidence type="ECO:0000256" key="1">
    <source>
        <dbReference type="SAM" id="MobiDB-lite"/>
    </source>
</evidence>
<keyword evidence="2" id="KW-0812">Transmembrane</keyword>
<sequence length="266" mass="30334">VKELPDLMGKLDEMGLTHEYIAYRERYMAWRTGDAHGADGELRADMHQKAAGFGFWYPSLEVWQWRRTLSYWIAVTFFEGSIFFTLSSFLWCYAEELGTMKPALTKWGYVGGKINFIVCTYLMCIETINLTADHEQQRRTTIDKLTGSAVAGGASSSEDESTTHDIDEDLSESDGPGWECLGEGEGQRRKTALHADRFYLNPFRAQKALRNLKRLGCGPWPYWASLIYLLGVVAFTVGLVAEFCTFLPHDVMEWTLLTLSRFFRAL</sequence>
<feature type="compositionally biased region" description="Low complexity" evidence="1">
    <location>
        <begin position="147"/>
        <end position="156"/>
    </location>
</feature>
<reference evidence="3" key="1">
    <citation type="submission" date="2021-02" db="EMBL/GenBank/DDBJ databases">
        <authorList>
            <person name="Dougan E. K."/>
            <person name="Rhodes N."/>
            <person name="Thang M."/>
            <person name="Chan C."/>
        </authorList>
    </citation>
    <scope>NUCLEOTIDE SEQUENCE</scope>
</reference>
<feature type="non-terminal residue" evidence="3">
    <location>
        <position position="1"/>
    </location>
</feature>
<name>A0A812WPS0_9DINO</name>
<protein>
    <submittedName>
        <fullName evidence="3">Uncharacterized protein</fullName>
    </submittedName>
</protein>
<evidence type="ECO:0000313" key="3">
    <source>
        <dbReference type="EMBL" id="CAE7682380.1"/>
    </source>
</evidence>
<comment type="caution">
    <text evidence="3">The sequence shown here is derived from an EMBL/GenBank/DDBJ whole genome shotgun (WGS) entry which is preliminary data.</text>
</comment>